<feature type="region of interest" description="Disordered" evidence="1">
    <location>
        <begin position="21"/>
        <end position="82"/>
    </location>
</feature>
<dbReference type="InterPro" id="IPR011330">
    <property type="entry name" value="Glyco_hydro/deAcase_b/a-brl"/>
</dbReference>
<dbReference type="eggNOG" id="COG0726">
    <property type="taxonomic scope" value="Bacteria"/>
</dbReference>
<dbReference type="InterPro" id="IPR002509">
    <property type="entry name" value="NODB_dom"/>
</dbReference>
<keyword evidence="2" id="KW-0732">Signal</keyword>
<dbReference type="PROSITE" id="PS51257">
    <property type="entry name" value="PROKAR_LIPOPROTEIN"/>
    <property type="match status" value="1"/>
</dbReference>
<evidence type="ECO:0000313" key="5">
    <source>
        <dbReference type="Proteomes" id="UP000007397"/>
    </source>
</evidence>
<keyword evidence="5" id="KW-1185">Reference proteome</keyword>
<dbReference type="SUPFAM" id="SSF88713">
    <property type="entry name" value="Glycoside hydrolase/deacetylase"/>
    <property type="match status" value="1"/>
</dbReference>
<sequence>MKRLGIFLFLIVVLAACGGANGQDGGEEDQEKNKEQTTQEADEKKDSAKEEKDENNKVEKEEKSEKSEEAAAEASADEPKEAQYQITGNWSFEPINDAEPKVALLTIDDAPDKHGLEMAKTLKAADAPAIFFVNGHFIDSEEGKEELRKIHELGFPIGNHTMTHASLPDLSQEEQKEEIVGLNDKIEEITGERPKFFRAPFGQNTDYSQQLAAEEKMLLMNWTYGYDWNEEYMDADNLADIMVNTELLGNGANLLMHDREWTKEALDDIVTGLRSKGYDLLDPALIKTPK</sequence>
<proteinExistence type="predicted"/>
<protein>
    <submittedName>
        <fullName evidence="4">Polysaccharide deacetylase</fullName>
    </submittedName>
</protein>
<evidence type="ECO:0000256" key="2">
    <source>
        <dbReference type="SAM" id="SignalP"/>
    </source>
</evidence>
<dbReference type="CDD" id="cd10917">
    <property type="entry name" value="CE4_NodB_like_6s_7s"/>
    <property type="match status" value="1"/>
</dbReference>
<gene>
    <name evidence="4" type="ordered locus">HBHAL_2817</name>
</gene>
<dbReference type="EMBL" id="HE717023">
    <property type="protein sequence ID" value="CCG45165.1"/>
    <property type="molecule type" value="Genomic_DNA"/>
</dbReference>
<dbReference type="STRING" id="866895.HBHAL_2817"/>
<feature type="signal peptide" evidence="2">
    <location>
        <begin position="1"/>
        <end position="22"/>
    </location>
</feature>
<dbReference type="PANTHER" id="PTHR10587">
    <property type="entry name" value="GLYCOSYL TRANSFERASE-RELATED"/>
    <property type="match status" value="1"/>
</dbReference>
<dbReference type="KEGG" id="hhd:HBHAL_2817"/>
<dbReference type="InterPro" id="IPR050248">
    <property type="entry name" value="Polysacc_deacetylase_ArnD"/>
</dbReference>
<dbReference type="RefSeq" id="WP_014643058.1">
    <property type="nucleotide sequence ID" value="NC_017668.1"/>
</dbReference>
<dbReference type="AlphaFoldDB" id="I0JLZ5"/>
<dbReference type="Proteomes" id="UP000007397">
    <property type="component" value="Chromosome"/>
</dbReference>
<dbReference type="HOGENOM" id="CLU_021264_1_1_9"/>
<dbReference type="Pfam" id="PF01522">
    <property type="entry name" value="Polysacc_deac_1"/>
    <property type="match status" value="1"/>
</dbReference>
<evidence type="ECO:0000259" key="3">
    <source>
        <dbReference type="PROSITE" id="PS51677"/>
    </source>
</evidence>
<evidence type="ECO:0000313" key="4">
    <source>
        <dbReference type="EMBL" id="CCG45165.1"/>
    </source>
</evidence>
<reference evidence="4 5" key="1">
    <citation type="journal article" date="2013" name="Environ. Microbiol.">
        <title>Chloride and organic osmolytes: a hybrid strategy to cope with elevated salinities by the moderately halophilic, chloride-dependent bacterium Halobacillus halophilus.</title>
        <authorList>
            <person name="Saum S.H."/>
            <person name="Pfeiffer F."/>
            <person name="Palm P."/>
            <person name="Rampp M."/>
            <person name="Schuster S.C."/>
            <person name="Muller V."/>
            <person name="Oesterhelt D."/>
        </authorList>
    </citation>
    <scope>NUCLEOTIDE SEQUENCE [LARGE SCALE GENOMIC DNA]</scope>
    <source>
        <strain evidence="5">ATCC 35676 / DSM 2266 / JCM 20832 / KCTC 3685 / LMG 17431 / NBRC 102448 / NCIMB 2269</strain>
    </source>
</reference>
<dbReference type="GO" id="GO:0016810">
    <property type="term" value="F:hydrolase activity, acting on carbon-nitrogen (but not peptide) bonds"/>
    <property type="evidence" value="ECO:0007669"/>
    <property type="project" value="InterPro"/>
</dbReference>
<feature type="domain" description="NodB homology" evidence="3">
    <location>
        <begin position="101"/>
        <end position="281"/>
    </location>
</feature>
<name>I0JLZ5_HALH3</name>
<dbReference type="PATRIC" id="fig|866895.3.peg.1834"/>
<evidence type="ECO:0000256" key="1">
    <source>
        <dbReference type="SAM" id="MobiDB-lite"/>
    </source>
</evidence>
<accession>I0JLZ5</accession>
<dbReference type="PROSITE" id="PS51677">
    <property type="entry name" value="NODB"/>
    <property type="match status" value="1"/>
</dbReference>
<organism evidence="4 5">
    <name type="scientific">Halobacillus halophilus (strain ATCC 35676 / DSM 2266 / JCM 20832 / KCTC 3685 / LMG 17431 / NBRC 102448 / NCIMB 2269)</name>
    <name type="common">Sporosarcina halophila</name>
    <dbReference type="NCBI Taxonomy" id="866895"/>
    <lineage>
        <taxon>Bacteria</taxon>
        <taxon>Bacillati</taxon>
        <taxon>Bacillota</taxon>
        <taxon>Bacilli</taxon>
        <taxon>Bacillales</taxon>
        <taxon>Bacillaceae</taxon>
        <taxon>Halobacillus</taxon>
    </lineage>
</organism>
<feature type="chain" id="PRO_5003630459" evidence="2">
    <location>
        <begin position="23"/>
        <end position="290"/>
    </location>
</feature>
<feature type="compositionally biased region" description="Basic and acidic residues" evidence="1">
    <location>
        <begin position="31"/>
        <end position="69"/>
    </location>
</feature>
<dbReference type="GO" id="GO:0005975">
    <property type="term" value="P:carbohydrate metabolic process"/>
    <property type="evidence" value="ECO:0007669"/>
    <property type="project" value="InterPro"/>
</dbReference>
<dbReference type="Gene3D" id="3.20.20.370">
    <property type="entry name" value="Glycoside hydrolase/deacetylase"/>
    <property type="match status" value="1"/>
</dbReference>